<proteinExistence type="predicted"/>
<comment type="caution">
    <text evidence="3">The sequence shown here is derived from an EMBL/GenBank/DDBJ whole genome shotgun (WGS) entry which is preliminary data.</text>
</comment>
<sequence>MFTTRARFTFAVAAIGAAAVLAVGCSSDDSDSHMMPGMSSMPGMHDGTTAQSATRSDFNDADVTFLQEMYPHHAQAVEMAEYVPARSQNQAVLDLAANISKAQAPEMEQIAGLLQSFGKSAPTTAMGHMPNMPGGMSHDTMDGLKALSGKDFDRAWLQAMIDHHAGAITMSNIELAGGTNPDAKALAQKIITTQQAEIDQMRTMLSQN</sequence>
<evidence type="ECO:0000313" key="3">
    <source>
        <dbReference type="EMBL" id="NMN94768.1"/>
    </source>
</evidence>
<protein>
    <submittedName>
        <fullName evidence="3">DUF305 domain-containing protein</fullName>
    </submittedName>
</protein>
<dbReference type="Proteomes" id="UP000535543">
    <property type="component" value="Unassembled WGS sequence"/>
</dbReference>
<dbReference type="AlphaFoldDB" id="A0A848KB91"/>
<feature type="chain" id="PRO_5038483194" evidence="1">
    <location>
        <begin position="23"/>
        <end position="208"/>
    </location>
</feature>
<dbReference type="PANTHER" id="PTHR36933:SF1">
    <property type="entry name" value="SLL0788 PROTEIN"/>
    <property type="match status" value="1"/>
</dbReference>
<dbReference type="PROSITE" id="PS51257">
    <property type="entry name" value="PROKAR_LIPOPROTEIN"/>
    <property type="match status" value="1"/>
</dbReference>
<keyword evidence="4" id="KW-1185">Reference proteome</keyword>
<accession>A0A848KB91</accession>
<dbReference type="EMBL" id="VCQU01000002">
    <property type="protein sequence ID" value="NMN94768.1"/>
    <property type="molecule type" value="Genomic_DNA"/>
</dbReference>
<dbReference type="RefSeq" id="WP_169585500.1">
    <property type="nucleotide sequence ID" value="NZ_VCQU01000002.1"/>
</dbReference>
<evidence type="ECO:0000256" key="1">
    <source>
        <dbReference type="SAM" id="SignalP"/>
    </source>
</evidence>
<evidence type="ECO:0000313" key="4">
    <source>
        <dbReference type="Proteomes" id="UP000535543"/>
    </source>
</evidence>
<feature type="signal peptide" evidence="1">
    <location>
        <begin position="1"/>
        <end position="22"/>
    </location>
</feature>
<dbReference type="PANTHER" id="PTHR36933">
    <property type="entry name" value="SLL0788 PROTEIN"/>
    <property type="match status" value="1"/>
</dbReference>
<dbReference type="Gene3D" id="1.20.1260.10">
    <property type="match status" value="1"/>
</dbReference>
<reference evidence="3 4" key="1">
    <citation type="submission" date="2019-05" db="EMBL/GenBank/DDBJ databases">
        <authorList>
            <person name="Lee S.D."/>
        </authorList>
    </citation>
    <scope>NUCLEOTIDE SEQUENCE [LARGE SCALE GENOMIC DNA]</scope>
    <source>
        <strain evidence="3 4">YC2-7</strain>
    </source>
</reference>
<feature type="domain" description="DUF305" evidence="2">
    <location>
        <begin position="62"/>
        <end position="205"/>
    </location>
</feature>
<name>A0A848KB91_9NOCA</name>
<organism evidence="3 4">
    <name type="scientific">Antrihabitans stalactiti</name>
    <dbReference type="NCBI Taxonomy" id="2584121"/>
    <lineage>
        <taxon>Bacteria</taxon>
        <taxon>Bacillati</taxon>
        <taxon>Actinomycetota</taxon>
        <taxon>Actinomycetes</taxon>
        <taxon>Mycobacteriales</taxon>
        <taxon>Nocardiaceae</taxon>
        <taxon>Antrihabitans</taxon>
    </lineage>
</organism>
<dbReference type="InterPro" id="IPR005183">
    <property type="entry name" value="DUF305_CopM-like"/>
</dbReference>
<dbReference type="Pfam" id="PF03713">
    <property type="entry name" value="DUF305"/>
    <property type="match status" value="1"/>
</dbReference>
<gene>
    <name evidence="3" type="ORF">FGL95_06930</name>
</gene>
<evidence type="ECO:0000259" key="2">
    <source>
        <dbReference type="Pfam" id="PF03713"/>
    </source>
</evidence>
<reference evidence="3 4" key="2">
    <citation type="submission" date="2020-06" db="EMBL/GenBank/DDBJ databases">
        <title>Antribacter stalactiti gen. nov., sp. nov., a new member of the family Nacardiaceae isolated from a cave.</title>
        <authorList>
            <person name="Kim I.S."/>
        </authorList>
    </citation>
    <scope>NUCLEOTIDE SEQUENCE [LARGE SCALE GENOMIC DNA]</scope>
    <source>
        <strain evidence="3 4">YC2-7</strain>
    </source>
</reference>
<dbReference type="InterPro" id="IPR012347">
    <property type="entry name" value="Ferritin-like"/>
</dbReference>
<keyword evidence="1" id="KW-0732">Signal</keyword>